<evidence type="ECO:0000259" key="2">
    <source>
        <dbReference type="Pfam" id="PF24346"/>
    </source>
</evidence>
<organism evidence="3 4">
    <name type="scientific">Allomuricauda ruestringensis (strain DSM 13258 / CIP 107369 / LMG 19739 / B1)</name>
    <name type="common">Muricauda ruestringensis</name>
    <dbReference type="NCBI Taxonomy" id="886377"/>
    <lineage>
        <taxon>Bacteria</taxon>
        <taxon>Pseudomonadati</taxon>
        <taxon>Bacteroidota</taxon>
        <taxon>Flavobacteriia</taxon>
        <taxon>Flavobacteriales</taxon>
        <taxon>Flavobacteriaceae</taxon>
        <taxon>Flagellimonas</taxon>
    </lineage>
</organism>
<dbReference type="InterPro" id="IPR026341">
    <property type="entry name" value="T9SS_type_B"/>
</dbReference>
<feature type="domain" description="DUF7507" evidence="2">
    <location>
        <begin position="451"/>
        <end position="549"/>
    </location>
</feature>
<dbReference type="AlphaFoldDB" id="G2PK61"/>
<dbReference type="eggNOG" id="COG1361">
    <property type="taxonomic scope" value="Bacteria"/>
</dbReference>
<proteinExistence type="predicted"/>
<feature type="domain" description="DUF7507" evidence="2">
    <location>
        <begin position="57"/>
        <end position="156"/>
    </location>
</feature>
<evidence type="ECO:0000313" key="3">
    <source>
        <dbReference type="EMBL" id="AEM72046.1"/>
    </source>
</evidence>
<dbReference type="HOGENOM" id="CLU_279636_0_0_10"/>
<dbReference type="OrthoDB" id="599464at2"/>
<dbReference type="InterPro" id="IPR055354">
    <property type="entry name" value="DUF7507"/>
</dbReference>
<feature type="region of interest" description="Disordered" evidence="1">
    <location>
        <begin position="546"/>
        <end position="579"/>
    </location>
</feature>
<gene>
    <name evidence="3" type="ordered locus">Murru_3025</name>
</gene>
<keyword evidence="4" id="KW-1185">Reference proteome</keyword>
<dbReference type="Proteomes" id="UP000008908">
    <property type="component" value="Chromosome"/>
</dbReference>
<feature type="domain" description="DUF7507" evidence="2">
    <location>
        <begin position="181"/>
        <end position="282"/>
    </location>
</feature>
<feature type="domain" description="DUF7507" evidence="2">
    <location>
        <begin position="719"/>
        <end position="813"/>
    </location>
</feature>
<evidence type="ECO:0000313" key="4">
    <source>
        <dbReference type="Proteomes" id="UP000008908"/>
    </source>
</evidence>
<sequence>MCNITFKKVFKSFSSKKRVLTLTNFIFFVNGITSILAGMSNNPDYSTAHKSETYAAGIALVKSGTVVGGCDAIEFTYTVTNESTLGEVLENVVVSDPIFGDLAGPDSGDDNNNTFLDPGETWIYVANHNITQTDINNGQVVGQANVNADVQGQPGVTVMDLSDDDSPLEDDTTIIDLSSCPNISVIKKGTALDGIEGNPGCNLILYNFTVNNEGGVPLENVVLDDPLLGGEVDGPFMGDDNDDGILDIDETWLYSGPYITTQTDKDNEQVVNQATVIANVQGDPGAVVSDLSDDDSPSEDDPTVIDLPSCQSNISVIKTGAALDGIEGNPGCNLILYNFAVNNEGDVPLENVVLDDPLLGGEVDGPFMGDDNDDGILDIDETWLYSGPYITTQADKDNQQVVNQATVSANVQGDPGAVVSDLSDDDSPFEDDPTVIDLPSCQISPTNLGMIKEGTLVDIDQDGCIDSILYTFTVTNTGSSDLEQITLEDDLFGGEIPGPVEGTDDGNDGMLSAGETWSYEALYGITQADIDQGSVINQATVNGLPVGQDVPVSDLSDDDSLEEDEPTRTPVPDDVCPNDPADMGMIKEAELVDIDQDGCIDSILYTFTVTNTGSSDLEQITLEDDLFGGEISGPVEGTDDGNDGILSSGETWTYQALYAITQADIDQGSVINQATVNGIPVGMNLPVFDLSDDDSLIEDEPTRTPVPDDACPDNPVDMGLIKEGTLTDIDQDGCIDSILYTFIVTNTGETDLGQIVLEDELFGGEIPGPVAGTDEGDDGILSVDETWTYQALYAITQADIDQGSVINQATVNGILAGLDLPVFDLSDDDSLEENGVTRTLVPDDACPDDGDGTPLFGIAIIKTGVGQDVDFDGCDDSIEYNFSVTNSGSTNLESIVLTDDMLGEEINGPLTSEATEDGILQPGEEWIYTATYNLTQEDISGIFVENQATVTANLINTDITIFDNSDNDSYLENEITSINVSSFCEFTGGGSGFEIFNGITPNGDGSNDFFRIQGIENYPDNNVKIFNRWGVLVYQTDSYGQGNNLFYGIPEGRATLQKEGKLPSGTYFYILTFTSEDNPGEESYSGYLYINRN</sequence>
<accession>G2PK61</accession>
<feature type="domain" description="DUF7507" evidence="2">
    <location>
        <begin position="312"/>
        <end position="414"/>
    </location>
</feature>
<reference evidence="3 4" key="2">
    <citation type="journal article" date="2012" name="Stand. Genomic Sci.">
        <title>Complete genome sequence of the facultatively anaerobic, appendaged bacterium Muricauda ruestringensis type strain (B1(T)).</title>
        <authorList>
            <person name="Huntemann M."/>
            <person name="Teshima H."/>
            <person name="Lapidus A."/>
            <person name="Nolan M."/>
            <person name="Lucas S."/>
            <person name="Hammon N."/>
            <person name="Deshpande S."/>
            <person name="Cheng J.F."/>
            <person name="Tapia R."/>
            <person name="Goodwin L.A."/>
            <person name="Pitluck S."/>
            <person name="Liolios K."/>
            <person name="Pagani I."/>
            <person name="Ivanova N."/>
            <person name="Mavromatis K."/>
            <person name="Mikhailova N."/>
            <person name="Pati A."/>
            <person name="Chen A."/>
            <person name="Palaniappan K."/>
            <person name="Land M."/>
            <person name="Hauser L."/>
            <person name="Pan C."/>
            <person name="Brambilla E.M."/>
            <person name="Rohde M."/>
            <person name="Spring S."/>
            <person name="Goker M."/>
            <person name="Detter J.C."/>
            <person name="Bristow J."/>
            <person name="Eisen J.A."/>
            <person name="Markowitz V."/>
            <person name="Hugenholtz P."/>
            <person name="Kyrpides N.C."/>
            <person name="Klenk H.P."/>
            <person name="Woyke T."/>
        </authorList>
    </citation>
    <scope>NUCLEOTIDE SEQUENCE [LARGE SCALE GENOMIC DNA]</scope>
    <source>
        <strain evidence="4">DSM 13258 / LMG 19739 / B1</strain>
    </source>
</reference>
<protein>
    <submittedName>
        <fullName evidence="3">Conserved repeat domain protein</fullName>
    </submittedName>
</protein>
<reference evidence="4" key="1">
    <citation type="submission" date="2011-08" db="EMBL/GenBank/DDBJ databases">
        <title>The complete genome of Muricauda ruestringensis DSM 13258.</title>
        <authorList>
            <person name="Lucas S."/>
            <person name="Han J."/>
            <person name="Lapidus A."/>
            <person name="Bruce D."/>
            <person name="Goodwin L."/>
            <person name="Pitluck S."/>
            <person name="Peters L."/>
            <person name="Kyrpides N."/>
            <person name="Mavromatis K."/>
            <person name="Ivanova N."/>
            <person name="Ovchinnikova G."/>
            <person name="Teshima H."/>
            <person name="Detter J.C."/>
            <person name="Tapia R."/>
            <person name="Han C."/>
            <person name="Land M."/>
            <person name="Hauser L."/>
            <person name="Markowitz V."/>
            <person name="Cheng J.-F."/>
            <person name="Hugenholtz P."/>
            <person name="Woyke T."/>
            <person name="Wu D."/>
            <person name="Spring S."/>
            <person name="Schroeder M."/>
            <person name="Brambilla E."/>
            <person name="Klenk H.-P."/>
            <person name="Eisen J.A."/>
        </authorList>
    </citation>
    <scope>NUCLEOTIDE SEQUENCE [LARGE SCALE GENOMIC DNA]</scope>
    <source>
        <strain evidence="4">DSM 13258 / LMG 19739 / B1</strain>
    </source>
</reference>
<feature type="domain" description="DUF7507" evidence="2">
    <location>
        <begin position="584"/>
        <end position="681"/>
    </location>
</feature>
<feature type="domain" description="DUF7507" evidence="2">
    <location>
        <begin position="858"/>
        <end position="954"/>
    </location>
</feature>
<dbReference type="EMBL" id="CP002999">
    <property type="protein sequence ID" value="AEM72046.1"/>
    <property type="molecule type" value="Genomic_DNA"/>
</dbReference>
<dbReference type="NCBIfam" id="TIGR04131">
    <property type="entry name" value="Bac_Flav_CTERM"/>
    <property type="match status" value="1"/>
</dbReference>
<feature type="compositionally biased region" description="Acidic residues" evidence="1">
    <location>
        <begin position="555"/>
        <end position="565"/>
    </location>
</feature>
<dbReference type="Pfam" id="PF24346">
    <property type="entry name" value="DUF7507"/>
    <property type="match status" value="7"/>
</dbReference>
<dbReference type="Pfam" id="PF13585">
    <property type="entry name" value="CHU_C"/>
    <property type="match status" value="1"/>
</dbReference>
<dbReference type="STRING" id="886377.Murru_3025"/>
<dbReference type="KEGG" id="mrs:Murru_3025"/>
<name>G2PK61_ALLRU</name>
<evidence type="ECO:0000256" key="1">
    <source>
        <dbReference type="SAM" id="MobiDB-lite"/>
    </source>
</evidence>